<dbReference type="EMBL" id="STGV01000003">
    <property type="protein sequence ID" value="THV23006.1"/>
    <property type="molecule type" value="Genomic_DNA"/>
</dbReference>
<dbReference type="Proteomes" id="UP000308828">
    <property type="component" value="Unassembled WGS sequence"/>
</dbReference>
<evidence type="ECO:0000313" key="3">
    <source>
        <dbReference type="Proteomes" id="UP000308828"/>
    </source>
</evidence>
<dbReference type="OrthoDB" id="345121at2"/>
<feature type="transmembrane region" description="Helical" evidence="1">
    <location>
        <begin position="273"/>
        <end position="295"/>
    </location>
</feature>
<feature type="transmembrane region" description="Helical" evidence="1">
    <location>
        <begin position="307"/>
        <end position="326"/>
    </location>
</feature>
<feature type="transmembrane region" description="Helical" evidence="1">
    <location>
        <begin position="177"/>
        <end position="200"/>
    </location>
</feature>
<feature type="transmembrane region" description="Helical" evidence="1">
    <location>
        <begin position="6"/>
        <end position="30"/>
    </location>
</feature>
<feature type="transmembrane region" description="Helical" evidence="1">
    <location>
        <begin position="104"/>
        <end position="123"/>
    </location>
</feature>
<dbReference type="PANTHER" id="PTHR40400">
    <property type="entry name" value="SLR1512 PROTEIN"/>
    <property type="match status" value="1"/>
</dbReference>
<accession>A0A4V6T671</accession>
<dbReference type="InterPro" id="IPR010293">
    <property type="entry name" value="Sbt_1"/>
</dbReference>
<protein>
    <submittedName>
        <fullName evidence="2">Sodium-dependent bicarbonate transport family permease</fullName>
    </submittedName>
</protein>
<dbReference type="Pfam" id="PF05982">
    <property type="entry name" value="Sbt_1"/>
    <property type="match status" value="1"/>
</dbReference>
<sequence>MVSHPASGVLLMDVLISPMILFFVLGALAALIRSDLAIPEGISKAVALYLMAAIGLKGGVQLSETGFTGDLVAAGFAGVALSLLLPLPVFWVARAIGRLDRLSAGAIAAHYGSVSVVTFVTGIEVLKAAGLPADGYMVAVMALMEAPAILVGLWLARSGMEKSSRGDQGKSAGHGMTEAFTNGSIVLLAGSFLIGLVVGREGFAQVSPLFEGGFRGMLCLFLLDMGLLATRQLLKSRNLTPVLVLSAVVMALINGTFGVLLGTALGLSPGSAAALGILAGSASYIAAPAAVRLALPQVNVGLPLTMSLAVTFPCNLIVGIPVYVAMARALG</sequence>
<keyword evidence="1" id="KW-0472">Membrane</keyword>
<evidence type="ECO:0000313" key="2">
    <source>
        <dbReference type="EMBL" id="THV23006.1"/>
    </source>
</evidence>
<feature type="transmembrane region" description="Helical" evidence="1">
    <location>
        <begin position="42"/>
        <end position="60"/>
    </location>
</feature>
<reference evidence="2 3" key="1">
    <citation type="submission" date="2019-04" db="EMBL/GenBank/DDBJ databases">
        <title>Genome sequence of strain shin9-1.</title>
        <authorList>
            <person name="Gao J."/>
            <person name="Sun J."/>
        </authorList>
    </citation>
    <scope>NUCLEOTIDE SEQUENCE [LARGE SCALE GENOMIC DNA]</scope>
    <source>
        <strain evidence="3">shin9-1</strain>
    </source>
</reference>
<feature type="transmembrane region" description="Helical" evidence="1">
    <location>
        <begin position="242"/>
        <end position="267"/>
    </location>
</feature>
<feature type="transmembrane region" description="Helical" evidence="1">
    <location>
        <begin position="212"/>
        <end position="230"/>
    </location>
</feature>
<name>A0A4V6T671_9HYPH</name>
<dbReference type="PANTHER" id="PTHR40400:SF1">
    <property type="entry name" value="SLR1512 PROTEIN"/>
    <property type="match status" value="1"/>
</dbReference>
<organism evidence="2 3">
    <name type="scientific">Peteryoungia ipomoeae</name>
    <dbReference type="NCBI Taxonomy" id="1210932"/>
    <lineage>
        <taxon>Bacteria</taxon>
        <taxon>Pseudomonadati</taxon>
        <taxon>Pseudomonadota</taxon>
        <taxon>Alphaproteobacteria</taxon>
        <taxon>Hyphomicrobiales</taxon>
        <taxon>Rhizobiaceae</taxon>
        <taxon>Peteryoungia</taxon>
    </lineage>
</organism>
<dbReference type="AlphaFoldDB" id="A0A4V6T671"/>
<comment type="caution">
    <text evidence="2">The sequence shown here is derived from an EMBL/GenBank/DDBJ whole genome shotgun (WGS) entry which is preliminary data.</text>
</comment>
<proteinExistence type="predicted"/>
<gene>
    <name evidence="2" type="ORF">FAA97_10270</name>
</gene>
<feature type="transmembrane region" description="Helical" evidence="1">
    <location>
        <begin position="72"/>
        <end position="92"/>
    </location>
</feature>
<feature type="transmembrane region" description="Helical" evidence="1">
    <location>
        <begin position="135"/>
        <end position="156"/>
    </location>
</feature>
<keyword evidence="1" id="KW-0812">Transmembrane</keyword>
<evidence type="ECO:0000256" key="1">
    <source>
        <dbReference type="SAM" id="Phobius"/>
    </source>
</evidence>
<keyword evidence="1" id="KW-1133">Transmembrane helix</keyword>
<keyword evidence="3" id="KW-1185">Reference proteome</keyword>